<evidence type="ECO:0000313" key="4">
    <source>
        <dbReference type="Proteomes" id="UP001154078"/>
    </source>
</evidence>
<dbReference type="EMBL" id="OV121141">
    <property type="protein sequence ID" value="CAH0549022.1"/>
    <property type="molecule type" value="Genomic_DNA"/>
</dbReference>
<feature type="coiled-coil region" evidence="1">
    <location>
        <begin position="917"/>
        <end position="1177"/>
    </location>
</feature>
<feature type="coiled-coil region" evidence="1">
    <location>
        <begin position="231"/>
        <end position="397"/>
    </location>
</feature>
<dbReference type="SMART" id="SM00755">
    <property type="entry name" value="Grip"/>
    <property type="match status" value="1"/>
</dbReference>
<dbReference type="SUPFAM" id="SSF90257">
    <property type="entry name" value="Myosin rod fragments"/>
    <property type="match status" value="1"/>
</dbReference>
<protein>
    <recommendedName>
        <fullName evidence="2">GRIP domain-containing protein</fullName>
    </recommendedName>
</protein>
<dbReference type="SUPFAM" id="SSF101283">
    <property type="entry name" value="GRIP domain"/>
    <property type="match status" value="1"/>
</dbReference>
<evidence type="ECO:0000256" key="1">
    <source>
        <dbReference type="SAM" id="Coils"/>
    </source>
</evidence>
<feature type="coiled-coil region" evidence="1">
    <location>
        <begin position="698"/>
        <end position="891"/>
    </location>
</feature>
<reference evidence="3" key="1">
    <citation type="submission" date="2021-12" db="EMBL/GenBank/DDBJ databases">
        <authorList>
            <person name="King R."/>
        </authorList>
    </citation>
    <scope>NUCLEOTIDE SEQUENCE</scope>
</reference>
<dbReference type="GO" id="GO:0005794">
    <property type="term" value="C:Golgi apparatus"/>
    <property type="evidence" value="ECO:0007669"/>
    <property type="project" value="TreeGrafter"/>
</dbReference>
<keyword evidence="1" id="KW-0175">Coiled coil</keyword>
<dbReference type="Pfam" id="PF01465">
    <property type="entry name" value="GRIP"/>
    <property type="match status" value="1"/>
</dbReference>
<name>A0A9P0FBA3_BRAAE</name>
<evidence type="ECO:0000259" key="2">
    <source>
        <dbReference type="PROSITE" id="PS50913"/>
    </source>
</evidence>
<proteinExistence type="predicted"/>
<dbReference type="GO" id="GO:0048193">
    <property type="term" value="P:Golgi vesicle transport"/>
    <property type="evidence" value="ECO:0007669"/>
    <property type="project" value="TreeGrafter"/>
</dbReference>
<feature type="coiled-coil region" evidence="1">
    <location>
        <begin position="137"/>
        <end position="171"/>
    </location>
</feature>
<dbReference type="GO" id="GO:0031267">
    <property type="term" value="F:small GTPase binding"/>
    <property type="evidence" value="ECO:0007669"/>
    <property type="project" value="TreeGrafter"/>
</dbReference>
<accession>A0A9P0FBA3</accession>
<dbReference type="Gene3D" id="1.20.1480.30">
    <property type="entry name" value="Designed four-helix bundle protein"/>
    <property type="match status" value="1"/>
</dbReference>
<feature type="coiled-coil region" evidence="1">
    <location>
        <begin position="1219"/>
        <end position="1246"/>
    </location>
</feature>
<organism evidence="3 4">
    <name type="scientific">Brassicogethes aeneus</name>
    <name type="common">Rape pollen beetle</name>
    <name type="synonym">Meligethes aeneus</name>
    <dbReference type="NCBI Taxonomy" id="1431903"/>
    <lineage>
        <taxon>Eukaryota</taxon>
        <taxon>Metazoa</taxon>
        <taxon>Ecdysozoa</taxon>
        <taxon>Arthropoda</taxon>
        <taxon>Hexapoda</taxon>
        <taxon>Insecta</taxon>
        <taxon>Pterygota</taxon>
        <taxon>Neoptera</taxon>
        <taxon>Endopterygota</taxon>
        <taxon>Coleoptera</taxon>
        <taxon>Polyphaga</taxon>
        <taxon>Cucujiformia</taxon>
        <taxon>Nitidulidae</taxon>
        <taxon>Meligethinae</taxon>
        <taxon>Brassicogethes</taxon>
    </lineage>
</organism>
<dbReference type="PANTHER" id="PTHR19327">
    <property type="entry name" value="GOLGIN"/>
    <property type="match status" value="1"/>
</dbReference>
<dbReference type="Proteomes" id="UP001154078">
    <property type="component" value="Chromosome 10"/>
</dbReference>
<gene>
    <name evidence="3" type="ORF">MELIAE_LOCUS2330</name>
</gene>
<dbReference type="PANTHER" id="PTHR19327:SF0">
    <property type="entry name" value="GOLGIN SUBFAMILY A MEMBER 4"/>
    <property type="match status" value="1"/>
</dbReference>
<feature type="domain" description="GRIP" evidence="2">
    <location>
        <begin position="1252"/>
        <end position="1299"/>
    </location>
</feature>
<dbReference type="InterPro" id="IPR000237">
    <property type="entry name" value="GRIP_dom"/>
</dbReference>
<keyword evidence="4" id="KW-1185">Reference proteome</keyword>
<evidence type="ECO:0000313" key="3">
    <source>
        <dbReference type="EMBL" id="CAH0549022.1"/>
    </source>
</evidence>
<sequence>MFKKLKEKITEDLKSSPQRFQQLTQSVTDRLTTNNDDNFFSIGDDDANTSTNSAEAGFSSVSLVSPSDARLRRNSNSSIASDVSFLPRYESSQMYQLQSDLDVSASEVEDNASSSSQLGHLSKEQIYSAFQKSQMRYHKYRGRYTDLAKHYKELERENGKMKSVLVETQDKAIRRVRELKEQCSLEQKAKAHLESVLRDDIDEKQFKIQTLETKIGLLSQENRPNLVNVESVEATESLNEARAEIEALNGKIQELKASAIVFQSKEQDYKKKIADMEKEISQFSEREKEGNLNLAQNKMELHNEILNKDAEILNLKKDIEALHEKQAPNVKMENLQTQNAKLIERVENLTQKSNNLESELLKVEKYKLEIQNLDRTLQELRNNESRVKEDYENQILEIRESAKKGLLSLEGKIREKLGGEFAEKEAQMREEFKIKLGELNTNGVKEIQLKLMEKESCLEKLYQDLNTLESEKQQYKDLEKNHLELIEDSTRLRNTIANLEKELSTIKNESLEYTEKISRLQANINTLQEDLDESTETLRRKEYECLAVKTHLEENIRLTEELRELKSLENTESKLLELKQSKMDHHHQDNNSISEDYKRLTELVPDLEFQMQMLNDKIEDLKEELKSSNDLVTEKEMKISKLEENVDTLRDNLEETGKILRLKEEECLKVTQEKTHLDEKLRLTEEKRELDVLEATESKLLTLKLTKLEETNDELTKDLEAQLLINRELKQEVKKIEEIAVQREKLMEESKQIAKAFEEEKTKIIEDFEEERQANEEKLFKVLEEKEKTTDKLKKTIDDLKNKIESLTVMNEALDSEIKDREDEVKTMRKKIEELSDVIKKQTEDFSSLLERSNQLDAVVEKLQNDHANTLRKEKNAQNELSRKIEDCEKESAVKIEEINALKVKLEELSNVDKEHLKTLQNTNEDLKGKITKLEANEDTLKMLGEEKQVVEQELTRLKIVESDFKNLQEEFKSNVEELKKITEQLDSSNENLNIVTEERDVLAEEIKLLKQQNEDLEKIEEKLAKSKIENEDVNFKLDKAKEEMSELNLRVNQISSDNNHLSEENQELLGQVEELKVKMEVLEEERVKFEENSKTPDMDILKIQRDCYEIKEKCDCLFIENNNLKQEISALEEKCDNFGALKKKYEAQIEELERQYSEIQHERQLLQDEVQELKISPLNLQNNLEQKKTDSADSKEIDSLRDKLTQYKSLDITNKSSIEFYEGELQKMKNKNDKLSRKLDETLVTLNHCAELGNSTEVEYLKNVLYNYMLGKESLVLARVIAAVCKFDEKQTDAVIQKEQQKQTLLGHLGIL</sequence>
<dbReference type="PROSITE" id="PS50913">
    <property type="entry name" value="GRIP"/>
    <property type="match status" value="1"/>
</dbReference>
<feature type="coiled-coil region" evidence="1">
    <location>
        <begin position="451"/>
        <end position="578"/>
    </location>
</feature>
<dbReference type="Gene3D" id="1.10.220.60">
    <property type="entry name" value="GRIP domain"/>
    <property type="match status" value="1"/>
</dbReference>
<dbReference type="OrthoDB" id="5322683at2759"/>
<feature type="coiled-coil region" evidence="1">
    <location>
        <begin position="604"/>
        <end position="666"/>
    </location>
</feature>